<dbReference type="InterPro" id="IPR045851">
    <property type="entry name" value="AMP-bd_C_sf"/>
</dbReference>
<evidence type="ECO:0000313" key="3">
    <source>
        <dbReference type="EMBL" id="KAK3757948.1"/>
    </source>
</evidence>
<evidence type="ECO:0000259" key="2">
    <source>
        <dbReference type="Pfam" id="PF13193"/>
    </source>
</evidence>
<dbReference type="PANTHER" id="PTHR24096">
    <property type="entry name" value="LONG-CHAIN-FATTY-ACID--COA LIGASE"/>
    <property type="match status" value="1"/>
</dbReference>
<sequence length="261" mass="28759">MMPPHDVTHAQESLKDKPGPFLDTVIVGGGMLLEESVERFKKFAKNVIVSYMNSEAVYVTLHPLEKSKKYENYDAGFPVDGVELKVLDKQHQPVAPGQVGEIAIKSKTMFTRYYGDTELTRKAWTKDGWYLSSDAGYIRSDGHLFVLGRQGDIISRGVIIFTPAMIENPISAHPDVLEVRVVPLPDPVNGQNSCACVVKRPESDLNPNDIKDLAQGSMSESGKHLSTFDHVLIFENSIAGKSKQELVSTACLHLGIVPPKV</sequence>
<dbReference type="InterPro" id="IPR025110">
    <property type="entry name" value="AMP-bd_C"/>
</dbReference>
<comment type="caution">
    <text evidence="3">The sequence shown here is derived from an EMBL/GenBank/DDBJ whole genome shotgun (WGS) entry which is preliminary data.</text>
</comment>
<dbReference type="Pfam" id="PF00501">
    <property type="entry name" value="AMP-binding"/>
    <property type="match status" value="1"/>
</dbReference>
<dbReference type="Pfam" id="PF13193">
    <property type="entry name" value="AMP-binding_C"/>
    <property type="match status" value="1"/>
</dbReference>
<dbReference type="GO" id="GO:0016405">
    <property type="term" value="F:CoA-ligase activity"/>
    <property type="evidence" value="ECO:0007669"/>
    <property type="project" value="TreeGrafter"/>
</dbReference>
<feature type="domain" description="AMP-binding enzyme C-terminal" evidence="2">
    <location>
        <begin position="166"/>
        <end position="233"/>
    </location>
</feature>
<dbReference type="Gene3D" id="3.40.50.12780">
    <property type="entry name" value="N-terminal domain of ligase-like"/>
    <property type="match status" value="1"/>
</dbReference>
<dbReference type="InterPro" id="IPR000873">
    <property type="entry name" value="AMP-dep_synth/lig_dom"/>
</dbReference>
<evidence type="ECO:0000313" key="4">
    <source>
        <dbReference type="Proteomes" id="UP001283361"/>
    </source>
</evidence>
<dbReference type="AlphaFoldDB" id="A0AAE1D677"/>
<gene>
    <name evidence="3" type="ORF">RRG08_058262</name>
</gene>
<dbReference type="SUPFAM" id="SSF56801">
    <property type="entry name" value="Acetyl-CoA synthetase-like"/>
    <property type="match status" value="1"/>
</dbReference>
<dbReference type="Gene3D" id="3.30.300.30">
    <property type="match status" value="1"/>
</dbReference>
<protein>
    <submittedName>
        <fullName evidence="3">Uncharacterized protein</fullName>
    </submittedName>
</protein>
<dbReference type="EMBL" id="JAWDGP010005302">
    <property type="protein sequence ID" value="KAK3757948.1"/>
    <property type="molecule type" value="Genomic_DNA"/>
</dbReference>
<name>A0AAE1D677_9GAST</name>
<dbReference type="Proteomes" id="UP001283361">
    <property type="component" value="Unassembled WGS sequence"/>
</dbReference>
<organism evidence="3 4">
    <name type="scientific">Elysia crispata</name>
    <name type="common">lettuce slug</name>
    <dbReference type="NCBI Taxonomy" id="231223"/>
    <lineage>
        <taxon>Eukaryota</taxon>
        <taxon>Metazoa</taxon>
        <taxon>Spiralia</taxon>
        <taxon>Lophotrochozoa</taxon>
        <taxon>Mollusca</taxon>
        <taxon>Gastropoda</taxon>
        <taxon>Heterobranchia</taxon>
        <taxon>Euthyneura</taxon>
        <taxon>Panpulmonata</taxon>
        <taxon>Sacoglossa</taxon>
        <taxon>Placobranchoidea</taxon>
        <taxon>Plakobranchidae</taxon>
        <taxon>Elysia</taxon>
    </lineage>
</organism>
<dbReference type="CDD" id="cd04433">
    <property type="entry name" value="AFD_class_I"/>
    <property type="match status" value="1"/>
</dbReference>
<proteinExistence type="predicted"/>
<reference evidence="3" key="1">
    <citation type="journal article" date="2023" name="G3 (Bethesda)">
        <title>A reference genome for the long-term kleptoplast-retaining sea slug Elysia crispata morphotype clarki.</title>
        <authorList>
            <person name="Eastman K.E."/>
            <person name="Pendleton A.L."/>
            <person name="Shaikh M.A."/>
            <person name="Suttiyut T."/>
            <person name="Ogas R."/>
            <person name="Tomko P."/>
            <person name="Gavelis G."/>
            <person name="Widhalm J.R."/>
            <person name="Wisecaver J.H."/>
        </authorList>
    </citation>
    <scope>NUCLEOTIDE SEQUENCE</scope>
    <source>
        <strain evidence="3">ECLA1</strain>
    </source>
</reference>
<keyword evidence="4" id="KW-1185">Reference proteome</keyword>
<feature type="domain" description="AMP-dependent synthetase/ligase" evidence="1">
    <location>
        <begin position="17"/>
        <end position="114"/>
    </location>
</feature>
<accession>A0AAE1D677</accession>
<dbReference type="InterPro" id="IPR042099">
    <property type="entry name" value="ANL_N_sf"/>
</dbReference>
<evidence type="ECO:0000259" key="1">
    <source>
        <dbReference type="Pfam" id="PF00501"/>
    </source>
</evidence>